<evidence type="ECO:0000256" key="3">
    <source>
        <dbReference type="ARBA" id="ARBA00022989"/>
    </source>
</evidence>
<sequence length="394" mass="40567">MRNRVLSISLFYGALAGFLAALTLQLMLGLQHAIWRFDSGPFFTFVVVFCGGVVLALLQRLGETGNLDDSLALAGEASPANRKKISLLAASAIVAVACGASIGPEAGLVAVVAELAAVVGAKIARTERERRALGEAGNAAALAGFYGSPLGGAWYEEEAEGPSRTMALLAALSGFLAFLGALKIVGAQPHGLDIPVAQRGDISTWWEAVPAAMLGCAVALLFHALHGWLHGLRAWFSARFPAAWAPTMVGSVALAALLAAMPILRFSGHEELGEIPELIDHSAWGFLAAIVLLKCLATALSVVSGWPGGEFFPLVFAGAAAGAVSMAVFPGVEAGTAMAAGMAAAAIVALHKPVAVVFIMVFMLDGTAMGPLVVAALLAMVTLALLPKKEDHVR</sequence>
<dbReference type="InterPro" id="IPR050368">
    <property type="entry name" value="ClC-type_chloride_channel"/>
</dbReference>
<dbReference type="Proteomes" id="UP001359781">
    <property type="component" value="Unassembled WGS sequence"/>
</dbReference>
<dbReference type="PANTHER" id="PTHR43427:SF12">
    <property type="entry name" value="CHLORIDE TRANSPORTER"/>
    <property type="match status" value="1"/>
</dbReference>
<evidence type="ECO:0000313" key="6">
    <source>
        <dbReference type="EMBL" id="MEJ4100214.1"/>
    </source>
</evidence>
<feature type="transmembrane region" description="Helical" evidence="5">
    <location>
        <begin position="311"/>
        <end position="332"/>
    </location>
</feature>
<feature type="transmembrane region" description="Helical" evidence="5">
    <location>
        <begin position="284"/>
        <end position="305"/>
    </location>
</feature>
<dbReference type="InterPro" id="IPR001807">
    <property type="entry name" value="ClC"/>
</dbReference>
<proteinExistence type="predicted"/>
<feature type="transmembrane region" description="Helical" evidence="5">
    <location>
        <begin position="339"/>
        <end position="362"/>
    </location>
</feature>
<gene>
    <name evidence="6" type="ORF">V5S96_07590</name>
</gene>
<dbReference type="CDD" id="cd00400">
    <property type="entry name" value="Voltage_gated_ClC"/>
    <property type="match status" value="1"/>
</dbReference>
<dbReference type="PANTHER" id="PTHR43427">
    <property type="entry name" value="CHLORIDE CHANNEL PROTEIN CLC-E"/>
    <property type="match status" value="1"/>
</dbReference>
<dbReference type="SUPFAM" id="SSF81340">
    <property type="entry name" value="Clc chloride channel"/>
    <property type="match status" value="1"/>
</dbReference>
<dbReference type="RefSeq" id="WP_337890549.1">
    <property type="nucleotide sequence ID" value="NZ_JBAHVI010000007.1"/>
</dbReference>
<protein>
    <submittedName>
        <fullName evidence="6">Chloride channel protein</fullName>
    </submittedName>
</protein>
<feature type="transmembrane region" description="Helical" evidence="5">
    <location>
        <begin position="40"/>
        <end position="58"/>
    </location>
</feature>
<feature type="transmembrane region" description="Helical" evidence="5">
    <location>
        <begin position="244"/>
        <end position="264"/>
    </location>
</feature>
<name>A0ABU8P1I2_9CORY</name>
<dbReference type="InterPro" id="IPR014743">
    <property type="entry name" value="Cl-channel_core"/>
</dbReference>
<keyword evidence="3 5" id="KW-1133">Transmembrane helix</keyword>
<feature type="transmembrane region" description="Helical" evidence="5">
    <location>
        <begin position="12"/>
        <end position="34"/>
    </location>
</feature>
<dbReference type="PRINTS" id="PR00762">
    <property type="entry name" value="CLCHANNEL"/>
</dbReference>
<evidence type="ECO:0000256" key="2">
    <source>
        <dbReference type="ARBA" id="ARBA00022692"/>
    </source>
</evidence>
<organism evidence="6 7">
    <name type="scientific">Corynebacterium mastitidis</name>
    <dbReference type="NCBI Taxonomy" id="161890"/>
    <lineage>
        <taxon>Bacteria</taxon>
        <taxon>Bacillati</taxon>
        <taxon>Actinomycetota</taxon>
        <taxon>Actinomycetes</taxon>
        <taxon>Mycobacteriales</taxon>
        <taxon>Corynebacteriaceae</taxon>
        <taxon>Corynebacterium</taxon>
    </lineage>
</organism>
<evidence type="ECO:0000313" key="7">
    <source>
        <dbReference type="Proteomes" id="UP001359781"/>
    </source>
</evidence>
<feature type="transmembrane region" description="Helical" evidence="5">
    <location>
        <begin position="205"/>
        <end position="224"/>
    </location>
</feature>
<feature type="transmembrane region" description="Helical" evidence="5">
    <location>
        <begin position="136"/>
        <end position="155"/>
    </location>
</feature>
<evidence type="ECO:0000256" key="5">
    <source>
        <dbReference type="SAM" id="Phobius"/>
    </source>
</evidence>
<reference evidence="6 7" key="1">
    <citation type="submission" date="2024-02" db="EMBL/GenBank/DDBJ databases">
        <title>Whole genome sequencing and characterization of Corynebacterium isolated from the ocular surface of dry eye disease sufferers.</title>
        <authorList>
            <person name="Naqvi M."/>
        </authorList>
    </citation>
    <scope>NUCLEOTIDE SEQUENCE [LARGE SCALE GENOMIC DNA]</scope>
    <source>
        <strain evidence="6 7">PCRF</strain>
    </source>
</reference>
<evidence type="ECO:0000256" key="4">
    <source>
        <dbReference type="ARBA" id="ARBA00023136"/>
    </source>
</evidence>
<keyword evidence="7" id="KW-1185">Reference proteome</keyword>
<accession>A0ABU8P1I2</accession>
<dbReference type="Pfam" id="PF00654">
    <property type="entry name" value="Voltage_CLC"/>
    <property type="match status" value="1"/>
</dbReference>
<comment type="subcellular location">
    <subcellularLocation>
        <location evidence="1">Membrane</location>
        <topology evidence="1">Multi-pass membrane protein</topology>
    </subcellularLocation>
</comment>
<keyword evidence="4 5" id="KW-0472">Membrane</keyword>
<dbReference type="EMBL" id="JBAHVJ010000007">
    <property type="protein sequence ID" value="MEJ4100214.1"/>
    <property type="molecule type" value="Genomic_DNA"/>
</dbReference>
<feature type="transmembrane region" description="Helical" evidence="5">
    <location>
        <begin position="368"/>
        <end position="386"/>
    </location>
</feature>
<evidence type="ECO:0000256" key="1">
    <source>
        <dbReference type="ARBA" id="ARBA00004141"/>
    </source>
</evidence>
<comment type="caution">
    <text evidence="6">The sequence shown here is derived from an EMBL/GenBank/DDBJ whole genome shotgun (WGS) entry which is preliminary data.</text>
</comment>
<dbReference type="Gene3D" id="1.10.3080.10">
    <property type="entry name" value="Clc chloride channel"/>
    <property type="match status" value="1"/>
</dbReference>
<feature type="transmembrane region" description="Helical" evidence="5">
    <location>
        <begin position="167"/>
        <end position="185"/>
    </location>
</feature>
<keyword evidence="2 5" id="KW-0812">Transmembrane</keyword>